<dbReference type="CDD" id="cd00215">
    <property type="entry name" value="PTS_IIA_lac"/>
    <property type="match status" value="1"/>
</dbReference>
<keyword evidence="6" id="KW-0479">Metal-binding</keyword>
<gene>
    <name evidence="8" type="ORF">MQE39_02560</name>
</gene>
<dbReference type="GO" id="GO:0009401">
    <property type="term" value="P:phosphoenolpyruvate-dependent sugar phosphotransferase system"/>
    <property type="evidence" value="ECO:0007669"/>
    <property type="project" value="UniProtKB-KW"/>
</dbReference>
<feature type="binding site" evidence="6">
    <location>
        <position position="79"/>
    </location>
    <ligand>
        <name>Mg(2+)</name>
        <dbReference type="ChEBI" id="CHEBI:18420"/>
        <note>ligand shared between all trimeric partners</note>
    </ligand>
</feature>
<dbReference type="AlphaFoldDB" id="A0AB35UJZ9"/>
<name>A0AB35UJZ9_9FIRM</name>
<keyword evidence="4" id="KW-0598">Phosphotransferase system</keyword>
<evidence type="ECO:0000256" key="2">
    <source>
        <dbReference type="ARBA" id="ARBA00022597"/>
    </source>
</evidence>
<dbReference type="Pfam" id="PF02255">
    <property type="entry name" value="PTS_IIA"/>
    <property type="match status" value="1"/>
</dbReference>
<evidence type="ECO:0000256" key="5">
    <source>
        <dbReference type="PIRSR" id="PIRSR000699-1"/>
    </source>
</evidence>
<comment type="caution">
    <text evidence="8">The sequence shown here is derived from an EMBL/GenBank/DDBJ whole genome shotgun (WGS) entry which is preliminary data.</text>
</comment>
<dbReference type="GO" id="GO:0046872">
    <property type="term" value="F:metal ion binding"/>
    <property type="evidence" value="ECO:0007669"/>
    <property type="project" value="UniProtKB-KW"/>
</dbReference>
<organism evidence="8 9">
    <name type="scientific">Dielma fastidiosa</name>
    <dbReference type="NCBI Taxonomy" id="1034346"/>
    <lineage>
        <taxon>Bacteria</taxon>
        <taxon>Bacillati</taxon>
        <taxon>Bacillota</taxon>
        <taxon>Erysipelotrichia</taxon>
        <taxon>Erysipelotrichales</taxon>
        <taxon>Erysipelotrichaceae</taxon>
        <taxon>Dielma</taxon>
    </lineage>
</organism>
<sequence>MVGLEEVSFQIIAAVGTARSMYINAIQAAKAGKFDEAKQMMKEAEECFITGHKAHMEVLTMQANGEVMPFDLLLVHAEDQMMSAETLKIMADEMIQLYQNLADSKL</sequence>
<keyword evidence="3" id="KW-0808">Transferase</keyword>
<accession>A0AB35UJZ9</accession>
<dbReference type="SUPFAM" id="SSF46973">
    <property type="entry name" value="Enzyme IIa from lactose specific PTS, IIa-lac"/>
    <property type="match status" value="1"/>
</dbReference>
<feature type="modified residue" description="Phosphohistidine; by HPr" evidence="7">
    <location>
        <position position="76"/>
    </location>
</feature>
<dbReference type="PANTHER" id="PTHR34382:SF10">
    <property type="entry name" value="PTS SYSTEM OLIGO-BETA-MANNOSIDE-SPECIFIC EIIA COMPONENT"/>
    <property type="match status" value="1"/>
</dbReference>
<evidence type="ECO:0000256" key="3">
    <source>
        <dbReference type="ARBA" id="ARBA00022679"/>
    </source>
</evidence>
<dbReference type="PROSITE" id="PS51095">
    <property type="entry name" value="PTS_EIIA_TYPE_3"/>
    <property type="match status" value="1"/>
</dbReference>
<evidence type="ECO:0000256" key="1">
    <source>
        <dbReference type="ARBA" id="ARBA00022448"/>
    </source>
</evidence>
<dbReference type="EMBL" id="JALDAW010000008">
    <property type="protein sequence ID" value="MDY5167008.1"/>
    <property type="molecule type" value="Genomic_DNA"/>
</dbReference>
<evidence type="ECO:0000313" key="8">
    <source>
        <dbReference type="EMBL" id="MDY5167008.1"/>
    </source>
</evidence>
<keyword evidence="1" id="KW-0813">Transport</keyword>
<evidence type="ECO:0000256" key="4">
    <source>
        <dbReference type="ARBA" id="ARBA00022683"/>
    </source>
</evidence>
<feature type="active site" description="Tele-phosphohistidine intermediate" evidence="5">
    <location>
        <position position="76"/>
    </location>
</feature>
<dbReference type="PIRSF" id="PIRSF000699">
    <property type="entry name" value="PTS_IILac_III"/>
    <property type="match status" value="1"/>
</dbReference>
<keyword evidence="2" id="KW-0762">Sugar transport</keyword>
<dbReference type="InterPro" id="IPR036542">
    <property type="entry name" value="PTS_IIA_lac/cel_sf"/>
</dbReference>
<proteinExistence type="predicted"/>
<dbReference type="PANTHER" id="PTHR34382">
    <property type="entry name" value="PTS SYSTEM N,N'-DIACETYLCHITOBIOSE-SPECIFIC EIIA COMPONENT"/>
    <property type="match status" value="1"/>
</dbReference>
<protein>
    <submittedName>
        <fullName evidence="8">PTS lactose/cellobiose transporter subunit IIA</fullName>
    </submittedName>
</protein>
<evidence type="ECO:0000256" key="6">
    <source>
        <dbReference type="PIRSR" id="PIRSR000699-2"/>
    </source>
</evidence>
<dbReference type="RefSeq" id="WP_320882968.1">
    <property type="nucleotide sequence ID" value="NZ_BAABZA010000001.1"/>
</dbReference>
<keyword evidence="6" id="KW-0460">Magnesium</keyword>
<dbReference type="InterPro" id="IPR003188">
    <property type="entry name" value="PTS_IIA_lac/cel"/>
</dbReference>
<comment type="cofactor">
    <cofactor evidence="6">
        <name>Mg(2+)</name>
        <dbReference type="ChEBI" id="CHEBI:18420"/>
    </cofactor>
    <text evidence="6">Binds 1 Mg(2+) ion per trimer.</text>
</comment>
<evidence type="ECO:0000313" key="9">
    <source>
        <dbReference type="Proteomes" id="UP001276902"/>
    </source>
</evidence>
<dbReference type="Proteomes" id="UP001276902">
    <property type="component" value="Unassembled WGS sequence"/>
</dbReference>
<dbReference type="Gene3D" id="1.20.58.80">
    <property type="entry name" value="Phosphotransferase system, lactose/cellobiose-type IIA subunit"/>
    <property type="match status" value="1"/>
</dbReference>
<evidence type="ECO:0000256" key="7">
    <source>
        <dbReference type="PROSITE-ProRule" id="PRU00418"/>
    </source>
</evidence>
<dbReference type="GO" id="GO:0016740">
    <property type="term" value="F:transferase activity"/>
    <property type="evidence" value="ECO:0007669"/>
    <property type="project" value="UniProtKB-KW"/>
</dbReference>
<reference evidence="8" key="1">
    <citation type="submission" date="2022-03" db="EMBL/GenBank/DDBJ databases">
        <title>First case of bacteraemia caused by Dielma fastidiosa in a patient hospitalised with diverticulitis.</title>
        <authorList>
            <person name="Forman-Ankjaer B."/>
            <person name="Hvid-Jensen F."/>
            <person name="Kobel C.M."/>
            <person name="Greve T."/>
        </authorList>
    </citation>
    <scope>NUCLEOTIDE SEQUENCE</scope>
    <source>
        <strain evidence="8">AUH_DF_2021</strain>
    </source>
</reference>